<keyword evidence="3" id="KW-1185">Reference proteome</keyword>
<proteinExistence type="predicted"/>
<name>A0ABQ9F8I3_TEGGR</name>
<evidence type="ECO:0000313" key="3">
    <source>
        <dbReference type="Proteomes" id="UP001217089"/>
    </source>
</evidence>
<sequence length="160" mass="19114">MSHELEENWRQITPKLNAVGTAEKKQWQCVEKPSQNYLLRNNCQYFIRLSNSLCDCIRFVPVCSSCIAKICDLDARQNLCLIYKCILFNLQRWLSLFHQNLILVQNLGKKQILRNVCMTKFESFKIKYCELIFYFICICLLISVLRTSERKDFDLFQQFF</sequence>
<keyword evidence="1" id="KW-0472">Membrane</keyword>
<feature type="transmembrane region" description="Helical" evidence="1">
    <location>
        <begin position="128"/>
        <end position="145"/>
    </location>
</feature>
<keyword evidence="1" id="KW-1133">Transmembrane helix</keyword>
<comment type="caution">
    <text evidence="2">The sequence shown here is derived from an EMBL/GenBank/DDBJ whole genome shotgun (WGS) entry which is preliminary data.</text>
</comment>
<keyword evidence="1" id="KW-0812">Transmembrane</keyword>
<dbReference type="EMBL" id="JARBDR010000342">
    <property type="protein sequence ID" value="KAJ8313668.1"/>
    <property type="molecule type" value="Genomic_DNA"/>
</dbReference>
<dbReference type="Proteomes" id="UP001217089">
    <property type="component" value="Unassembled WGS sequence"/>
</dbReference>
<gene>
    <name evidence="2" type="ORF">KUTeg_008229</name>
</gene>
<accession>A0ABQ9F8I3</accession>
<reference evidence="2 3" key="1">
    <citation type="submission" date="2022-12" db="EMBL/GenBank/DDBJ databases">
        <title>Chromosome-level genome of Tegillarca granosa.</title>
        <authorList>
            <person name="Kim J."/>
        </authorList>
    </citation>
    <scope>NUCLEOTIDE SEQUENCE [LARGE SCALE GENOMIC DNA]</scope>
    <source>
        <strain evidence="2">Teg-2019</strain>
        <tissue evidence="2">Adductor muscle</tissue>
    </source>
</reference>
<evidence type="ECO:0000313" key="2">
    <source>
        <dbReference type="EMBL" id="KAJ8313668.1"/>
    </source>
</evidence>
<protein>
    <submittedName>
        <fullName evidence="2">Uncharacterized protein</fullName>
    </submittedName>
</protein>
<evidence type="ECO:0000256" key="1">
    <source>
        <dbReference type="SAM" id="Phobius"/>
    </source>
</evidence>
<organism evidence="2 3">
    <name type="scientific">Tegillarca granosa</name>
    <name type="common">Malaysian cockle</name>
    <name type="synonym">Anadara granosa</name>
    <dbReference type="NCBI Taxonomy" id="220873"/>
    <lineage>
        <taxon>Eukaryota</taxon>
        <taxon>Metazoa</taxon>
        <taxon>Spiralia</taxon>
        <taxon>Lophotrochozoa</taxon>
        <taxon>Mollusca</taxon>
        <taxon>Bivalvia</taxon>
        <taxon>Autobranchia</taxon>
        <taxon>Pteriomorphia</taxon>
        <taxon>Arcoida</taxon>
        <taxon>Arcoidea</taxon>
        <taxon>Arcidae</taxon>
        <taxon>Tegillarca</taxon>
    </lineage>
</organism>